<comment type="caution">
    <text evidence="1">The sequence shown here is derived from an EMBL/GenBank/DDBJ whole genome shotgun (WGS) entry which is preliminary data.</text>
</comment>
<dbReference type="OrthoDB" id="3283561at2"/>
<proteinExistence type="predicted"/>
<dbReference type="EMBL" id="AOHP01000022">
    <property type="protein sequence ID" value="EMF30517.1"/>
    <property type="molecule type" value="Genomic_DNA"/>
</dbReference>
<name>M3E9U3_STREZ</name>
<keyword evidence="2" id="KW-1185">Reference proteome</keyword>
<dbReference type="RefSeq" id="WP_006130263.1">
    <property type="nucleotide sequence ID" value="NZ_AOHP01000022.1"/>
</dbReference>
<evidence type="ECO:0000313" key="2">
    <source>
        <dbReference type="Proteomes" id="UP000011732"/>
    </source>
</evidence>
<dbReference type="PROSITE" id="PS51257">
    <property type="entry name" value="PROKAR_LIPOPROTEIN"/>
    <property type="match status" value="1"/>
</dbReference>
<reference evidence="1 2" key="1">
    <citation type="journal article" date="2013" name="Genome Announc.">
        <title>Draft Genome Sequence of Streptomyces gancidicus Strain BKS 13-15.</title>
        <authorList>
            <person name="Kumar S."/>
            <person name="Kaur N."/>
            <person name="Singh N.K."/>
            <person name="Raghava G.P."/>
            <person name="Mayilraj S."/>
        </authorList>
    </citation>
    <scope>NUCLEOTIDE SEQUENCE [LARGE SCALE GENOMIC DNA]</scope>
    <source>
        <strain evidence="1 2">BKS 13-15</strain>
    </source>
</reference>
<dbReference type="Proteomes" id="UP000011732">
    <property type="component" value="Unassembled WGS sequence"/>
</dbReference>
<dbReference type="AlphaFoldDB" id="M3E9U3"/>
<organism evidence="1 2">
    <name type="scientific">Streptomyces gancidicus BKS 13-15</name>
    <dbReference type="NCBI Taxonomy" id="1284664"/>
    <lineage>
        <taxon>Bacteria</taxon>
        <taxon>Bacillati</taxon>
        <taxon>Actinomycetota</taxon>
        <taxon>Actinomycetes</taxon>
        <taxon>Kitasatosporales</taxon>
        <taxon>Streptomycetaceae</taxon>
        <taxon>Streptomyces</taxon>
        <taxon>Streptomyces pseudogriseolus group</taxon>
    </lineage>
</organism>
<gene>
    <name evidence="1" type="ORF">H114_03526</name>
</gene>
<protein>
    <submittedName>
        <fullName evidence="1">Uncharacterized protein</fullName>
    </submittedName>
</protein>
<sequence length="97" mass="10599">MSRELDDPEWFERPRDYDRRQAGALFNGLVACLEDSFATQRVSERDTQDSSEYGRVTVSADATACGTRIVVCVSKFGSLALVCAEDPGAFLGTGEVQ</sequence>
<accession>M3E9U3</accession>
<evidence type="ECO:0000313" key="1">
    <source>
        <dbReference type="EMBL" id="EMF30517.1"/>
    </source>
</evidence>